<evidence type="ECO:0000256" key="3">
    <source>
        <dbReference type="ARBA" id="ARBA00022525"/>
    </source>
</evidence>
<keyword evidence="9" id="KW-0503">Monooxygenase</keyword>
<gene>
    <name evidence="17" type="ORF">BDV95DRAFT_49668</name>
</gene>
<dbReference type="InterPro" id="IPR005103">
    <property type="entry name" value="AA9_LPMO"/>
</dbReference>
<accession>A0A7C8I662</accession>
<evidence type="ECO:0000256" key="10">
    <source>
        <dbReference type="ARBA" id="ARBA00023157"/>
    </source>
</evidence>
<proteinExistence type="inferred from homology"/>
<dbReference type="OrthoDB" id="3496539at2759"/>
<protein>
    <recommendedName>
        <fullName evidence="15">lytic cellulose monooxygenase (C4-dehydrogenating)</fullName>
        <ecNumber evidence="15">1.14.99.56</ecNumber>
    </recommendedName>
</protein>
<evidence type="ECO:0000256" key="9">
    <source>
        <dbReference type="ARBA" id="ARBA00023033"/>
    </source>
</evidence>
<keyword evidence="5" id="KW-0732">Signal</keyword>
<dbReference type="Gene3D" id="2.70.50.70">
    <property type="match status" value="1"/>
</dbReference>
<keyword evidence="12" id="KW-0624">Polysaccharide degradation</keyword>
<evidence type="ECO:0000256" key="8">
    <source>
        <dbReference type="ARBA" id="ARBA00023008"/>
    </source>
</evidence>
<keyword evidence="18" id="KW-1185">Reference proteome</keyword>
<evidence type="ECO:0000256" key="12">
    <source>
        <dbReference type="ARBA" id="ARBA00023326"/>
    </source>
</evidence>
<keyword evidence="3" id="KW-0964">Secreted</keyword>
<sequence>MSKALANCERNIKMGPVNLIVHEGPVMMHLSRAPAGQDLRTYDGSGEWVKIYTLGIEIRKELANPVFWLPHNDGKEAPRFISTIPKQTPAGKYLVRVDQVYYGNSQYNTAPQLFPACAQIEVVSDTTGDLPKGIKIPENLQMDQPGMTSKYEDLPNKYTYPGGPLWDGETLVQDYPPHWDR</sequence>
<comment type="cofactor">
    <cofactor evidence="1">
        <name>Cu(2+)</name>
        <dbReference type="ChEBI" id="CHEBI:29036"/>
    </cofactor>
</comment>
<dbReference type="PANTHER" id="PTHR33353">
    <property type="entry name" value="PUTATIVE (AFU_ORTHOLOGUE AFUA_1G12560)-RELATED"/>
    <property type="match status" value="1"/>
</dbReference>
<keyword evidence="17" id="KW-0378">Hydrolase</keyword>
<keyword evidence="4" id="KW-0479">Metal-binding</keyword>
<evidence type="ECO:0000256" key="15">
    <source>
        <dbReference type="ARBA" id="ARBA00047174"/>
    </source>
</evidence>
<evidence type="ECO:0000256" key="1">
    <source>
        <dbReference type="ARBA" id="ARBA00001973"/>
    </source>
</evidence>
<keyword evidence="11" id="KW-0119">Carbohydrate metabolism</keyword>
<evidence type="ECO:0000259" key="16">
    <source>
        <dbReference type="Pfam" id="PF03443"/>
    </source>
</evidence>
<organism evidence="17 18">
    <name type="scientific">Massariosphaeria phaeospora</name>
    <dbReference type="NCBI Taxonomy" id="100035"/>
    <lineage>
        <taxon>Eukaryota</taxon>
        <taxon>Fungi</taxon>
        <taxon>Dikarya</taxon>
        <taxon>Ascomycota</taxon>
        <taxon>Pezizomycotina</taxon>
        <taxon>Dothideomycetes</taxon>
        <taxon>Pleosporomycetidae</taxon>
        <taxon>Pleosporales</taxon>
        <taxon>Pleosporales incertae sedis</taxon>
        <taxon>Massariosphaeria</taxon>
    </lineage>
</organism>
<evidence type="ECO:0000313" key="17">
    <source>
        <dbReference type="EMBL" id="KAF2871788.1"/>
    </source>
</evidence>
<dbReference type="GO" id="GO:0030245">
    <property type="term" value="P:cellulose catabolic process"/>
    <property type="evidence" value="ECO:0007669"/>
    <property type="project" value="UniProtKB-KW"/>
</dbReference>
<keyword evidence="7" id="KW-0560">Oxidoreductase</keyword>
<comment type="similarity">
    <text evidence="13">Belongs to the polysaccharide monooxygenase AA9 family.</text>
</comment>
<dbReference type="EC" id="1.14.99.56" evidence="15"/>
<dbReference type="PANTHER" id="PTHR33353:SF10">
    <property type="entry name" value="ENDO-BETA-1,4-GLUCANASE D"/>
    <property type="match status" value="1"/>
</dbReference>
<dbReference type="Proteomes" id="UP000481861">
    <property type="component" value="Unassembled WGS sequence"/>
</dbReference>
<name>A0A7C8I662_9PLEO</name>
<keyword evidence="8" id="KW-0186">Copper</keyword>
<reference evidence="17 18" key="1">
    <citation type="submission" date="2020-01" db="EMBL/GenBank/DDBJ databases">
        <authorList>
            <consortium name="DOE Joint Genome Institute"/>
            <person name="Haridas S."/>
            <person name="Albert R."/>
            <person name="Binder M."/>
            <person name="Bloem J."/>
            <person name="Labutti K."/>
            <person name="Salamov A."/>
            <person name="Andreopoulos B."/>
            <person name="Baker S.E."/>
            <person name="Barry K."/>
            <person name="Bills G."/>
            <person name="Bluhm B.H."/>
            <person name="Cannon C."/>
            <person name="Castanera R."/>
            <person name="Culley D.E."/>
            <person name="Daum C."/>
            <person name="Ezra D."/>
            <person name="Gonzalez J.B."/>
            <person name="Henrissat B."/>
            <person name="Kuo A."/>
            <person name="Liang C."/>
            <person name="Lipzen A."/>
            <person name="Lutzoni F."/>
            <person name="Magnuson J."/>
            <person name="Mondo S."/>
            <person name="Nolan M."/>
            <person name="Ohm R."/>
            <person name="Pangilinan J."/>
            <person name="Park H.-J.H."/>
            <person name="Ramirez L."/>
            <person name="Alfaro M."/>
            <person name="Sun H."/>
            <person name="Tritt A."/>
            <person name="Yoshinaga Y."/>
            <person name="Zwiers L.-H.L."/>
            <person name="Turgeon B.G."/>
            <person name="Goodwin S.B."/>
            <person name="Spatafora J.W."/>
            <person name="Crous P.W."/>
            <person name="Grigoriev I.V."/>
        </authorList>
    </citation>
    <scope>NUCLEOTIDE SEQUENCE [LARGE SCALE GENOMIC DNA]</scope>
    <source>
        <strain evidence="17 18">CBS 611.86</strain>
    </source>
</reference>
<evidence type="ECO:0000256" key="11">
    <source>
        <dbReference type="ARBA" id="ARBA00023277"/>
    </source>
</evidence>
<evidence type="ECO:0000256" key="6">
    <source>
        <dbReference type="ARBA" id="ARBA00023001"/>
    </source>
</evidence>
<comment type="caution">
    <text evidence="17">The sequence shown here is derived from an EMBL/GenBank/DDBJ whole genome shotgun (WGS) entry which is preliminary data.</text>
</comment>
<dbReference type="GO" id="GO:0046872">
    <property type="term" value="F:metal ion binding"/>
    <property type="evidence" value="ECO:0007669"/>
    <property type="project" value="UniProtKB-KW"/>
</dbReference>
<evidence type="ECO:0000256" key="14">
    <source>
        <dbReference type="ARBA" id="ARBA00045077"/>
    </source>
</evidence>
<dbReference type="EMBL" id="JAADJZ010000011">
    <property type="protein sequence ID" value="KAF2871788.1"/>
    <property type="molecule type" value="Genomic_DNA"/>
</dbReference>
<dbReference type="Pfam" id="PF03443">
    <property type="entry name" value="AA9"/>
    <property type="match status" value="1"/>
</dbReference>
<dbReference type="GO" id="GO:0004497">
    <property type="term" value="F:monooxygenase activity"/>
    <property type="evidence" value="ECO:0007669"/>
    <property type="project" value="UniProtKB-KW"/>
</dbReference>
<dbReference type="GO" id="GO:0005576">
    <property type="term" value="C:extracellular region"/>
    <property type="evidence" value="ECO:0007669"/>
    <property type="project" value="UniProtKB-SubCell"/>
</dbReference>
<evidence type="ECO:0000256" key="5">
    <source>
        <dbReference type="ARBA" id="ARBA00022729"/>
    </source>
</evidence>
<dbReference type="InterPro" id="IPR049892">
    <property type="entry name" value="AA9"/>
</dbReference>
<keyword evidence="6" id="KW-0136">Cellulose degradation</keyword>
<keyword evidence="10" id="KW-1015">Disulfide bond</keyword>
<dbReference type="AlphaFoldDB" id="A0A7C8I662"/>
<evidence type="ECO:0000256" key="13">
    <source>
        <dbReference type="ARBA" id="ARBA00044502"/>
    </source>
</evidence>
<evidence type="ECO:0000256" key="4">
    <source>
        <dbReference type="ARBA" id="ARBA00022723"/>
    </source>
</evidence>
<comment type="subcellular location">
    <subcellularLocation>
        <location evidence="2">Secreted</location>
    </subcellularLocation>
</comment>
<dbReference type="GO" id="GO:0016787">
    <property type="term" value="F:hydrolase activity"/>
    <property type="evidence" value="ECO:0007669"/>
    <property type="project" value="UniProtKB-KW"/>
</dbReference>
<evidence type="ECO:0000256" key="7">
    <source>
        <dbReference type="ARBA" id="ARBA00023002"/>
    </source>
</evidence>
<evidence type="ECO:0000256" key="2">
    <source>
        <dbReference type="ARBA" id="ARBA00004613"/>
    </source>
</evidence>
<evidence type="ECO:0000313" key="18">
    <source>
        <dbReference type="Proteomes" id="UP000481861"/>
    </source>
</evidence>
<feature type="domain" description="Auxiliary Activity family 9 catalytic" evidence="16">
    <location>
        <begin position="20"/>
        <end position="152"/>
    </location>
</feature>
<comment type="catalytic activity">
    <reaction evidence="14">
        <text>[(1-&gt;4)-beta-D-glucosyl]n+m + reduced acceptor + O2 = 4-dehydro-beta-D-glucosyl-[(1-&gt;4)-beta-D-glucosyl]n-1 + [(1-&gt;4)-beta-D-glucosyl]m + acceptor + H2O.</text>
        <dbReference type="EC" id="1.14.99.56"/>
    </reaction>
</comment>